<feature type="domain" description="EamA" evidence="7">
    <location>
        <begin position="48"/>
        <end position="186"/>
    </location>
</feature>
<dbReference type="GO" id="GO:0022857">
    <property type="term" value="F:transmembrane transporter activity"/>
    <property type="evidence" value="ECO:0007669"/>
    <property type="project" value="InterPro"/>
</dbReference>
<feature type="transmembrane region" description="Helical" evidence="6">
    <location>
        <begin position="246"/>
        <end position="266"/>
    </location>
</feature>
<feature type="transmembrane region" description="Helical" evidence="6">
    <location>
        <begin position="286"/>
        <end position="304"/>
    </location>
</feature>
<feature type="transmembrane region" description="Helical" evidence="6">
    <location>
        <begin position="42"/>
        <end position="66"/>
    </location>
</feature>
<dbReference type="AlphaFoldDB" id="A0A4Y1RFT0"/>
<keyword evidence="3 6" id="KW-0812">Transmembrane</keyword>
<feature type="transmembrane region" description="Helical" evidence="6">
    <location>
        <begin position="170"/>
        <end position="188"/>
    </location>
</feature>
<evidence type="ECO:0000256" key="6">
    <source>
        <dbReference type="SAM" id="Phobius"/>
    </source>
</evidence>
<feature type="transmembrane region" description="Helical" evidence="6">
    <location>
        <begin position="336"/>
        <end position="355"/>
    </location>
</feature>
<dbReference type="GO" id="GO:0016020">
    <property type="term" value="C:membrane"/>
    <property type="evidence" value="ECO:0007669"/>
    <property type="project" value="UniProtKB-SubCell"/>
</dbReference>
<accession>A0A4Y1RFT0</accession>
<evidence type="ECO:0000256" key="4">
    <source>
        <dbReference type="ARBA" id="ARBA00022989"/>
    </source>
</evidence>
<feature type="transmembrane region" description="Helical" evidence="6">
    <location>
        <begin position="311"/>
        <end position="330"/>
    </location>
</feature>
<evidence type="ECO:0000256" key="2">
    <source>
        <dbReference type="ARBA" id="ARBA00007635"/>
    </source>
</evidence>
<dbReference type="InterPro" id="IPR037185">
    <property type="entry name" value="EmrE-like"/>
</dbReference>
<feature type="transmembrane region" description="Helical" evidence="6">
    <location>
        <begin position="139"/>
        <end position="158"/>
    </location>
</feature>
<feature type="domain" description="EamA" evidence="7">
    <location>
        <begin position="216"/>
        <end position="355"/>
    </location>
</feature>
<dbReference type="SUPFAM" id="SSF103481">
    <property type="entry name" value="Multidrug resistance efflux transporter EmrE"/>
    <property type="match status" value="1"/>
</dbReference>
<dbReference type="InterPro" id="IPR000620">
    <property type="entry name" value="EamA_dom"/>
</dbReference>
<gene>
    <name evidence="8" type="ORF">Prudu_013897</name>
</gene>
<keyword evidence="4 6" id="KW-1133">Transmembrane helix</keyword>
<dbReference type="EMBL" id="AP019301">
    <property type="protein sequence ID" value="BBH03121.1"/>
    <property type="molecule type" value="Genomic_DNA"/>
</dbReference>
<feature type="transmembrane region" description="Helical" evidence="6">
    <location>
        <begin position="107"/>
        <end position="127"/>
    </location>
</feature>
<feature type="non-terminal residue" evidence="8">
    <location>
        <position position="419"/>
    </location>
</feature>
<evidence type="ECO:0000256" key="3">
    <source>
        <dbReference type="ARBA" id="ARBA00022692"/>
    </source>
</evidence>
<proteinExistence type="inferred from homology"/>
<feature type="transmembrane region" description="Helical" evidence="6">
    <location>
        <begin position="214"/>
        <end position="234"/>
    </location>
</feature>
<evidence type="ECO:0000313" key="8">
    <source>
        <dbReference type="EMBL" id="BBH03121.1"/>
    </source>
</evidence>
<keyword evidence="5 6" id="KW-0472">Membrane</keyword>
<name>A0A4Y1RFT0_PRUDU</name>
<organism evidence="8">
    <name type="scientific">Prunus dulcis</name>
    <name type="common">Almond</name>
    <name type="synonym">Amygdalus dulcis</name>
    <dbReference type="NCBI Taxonomy" id="3755"/>
    <lineage>
        <taxon>Eukaryota</taxon>
        <taxon>Viridiplantae</taxon>
        <taxon>Streptophyta</taxon>
        <taxon>Embryophyta</taxon>
        <taxon>Tracheophyta</taxon>
        <taxon>Spermatophyta</taxon>
        <taxon>Magnoliopsida</taxon>
        <taxon>eudicotyledons</taxon>
        <taxon>Gunneridae</taxon>
        <taxon>Pentapetalae</taxon>
        <taxon>rosids</taxon>
        <taxon>fabids</taxon>
        <taxon>Rosales</taxon>
        <taxon>Rosaceae</taxon>
        <taxon>Amygdaloideae</taxon>
        <taxon>Amygdaleae</taxon>
        <taxon>Prunus</taxon>
    </lineage>
</organism>
<sequence length="419" mass="45965">MGGETNLRPNWVPGYVWFGKRGHKEIMSVEMLRMKREVIEDVAIIGGLVGVQFVYAGNSVLLSYFMSLGLDPLTIVIFSTLATFIILSPIAAFFERHTWPSKVSLKLMIQLVLIAFGGVTVFQTLFLKGIKLTSPAMATAMPNLAPGFIFIIACTVRLERVKISCLYSKVKILGTLLCVLGAITMSIMQSTTTPAEREAQFQAHAPDVVFDRQKIIGCLYLLSAVFVLSSNIVLQATTLRDFPAPMSLCAITSLIGVFITAAIQFVQDRKIETGWPLVSAKDLVGFSLLAGTVSGVCVSFNGWAMKKRGPVLVSMFSPIGTVCSVVLSLVTLGQSISVGSFAGMCLMFTGLYFFLWAKGKEVYLDDVDLESEFDAEKPLLKLCKMRPYSSRIVLRDITISLKTCHLLQSLALLIMVYQD</sequence>
<dbReference type="InterPro" id="IPR030184">
    <property type="entry name" value="WAT1-related"/>
</dbReference>
<comment type="similarity">
    <text evidence="2">Belongs to the drug/metabolite transporter (DMT) superfamily. Plant drug/metabolite exporter (P-DME) (TC 2.A.7.4) family.</text>
</comment>
<comment type="subcellular location">
    <subcellularLocation>
        <location evidence="1">Membrane</location>
        <topology evidence="1">Multi-pass membrane protein</topology>
    </subcellularLocation>
</comment>
<evidence type="ECO:0000259" key="7">
    <source>
        <dbReference type="Pfam" id="PF00892"/>
    </source>
</evidence>
<reference evidence="8" key="1">
    <citation type="journal article" date="2019" name="Science">
        <title>Mutation of a bHLH transcription factor allowed almond domestication.</title>
        <authorList>
            <person name="Sanchez-Perez R."/>
            <person name="Pavan S."/>
            <person name="Mazzeo R."/>
            <person name="Moldovan C."/>
            <person name="Aiese Cigliano R."/>
            <person name="Del Cueto J."/>
            <person name="Ricciardi F."/>
            <person name="Lotti C."/>
            <person name="Ricciardi L."/>
            <person name="Dicenta F."/>
            <person name="Lopez-Marques R.L."/>
            <person name="Lindberg Moller B."/>
        </authorList>
    </citation>
    <scope>NUCLEOTIDE SEQUENCE</scope>
</reference>
<protein>
    <submittedName>
        <fullName evidence="8">Nodulin MtN21 /EamA-like transporter family protein</fullName>
    </submittedName>
</protein>
<evidence type="ECO:0000256" key="1">
    <source>
        <dbReference type="ARBA" id="ARBA00004141"/>
    </source>
</evidence>
<evidence type="ECO:0000256" key="5">
    <source>
        <dbReference type="ARBA" id="ARBA00023136"/>
    </source>
</evidence>
<feature type="transmembrane region" description="Helical" evidence="6">
    <location>
        <begin position="72"/>
        <end position="95"/>
    </location>
</feature>
<dbReference type="PANTHER" id="PTHR31218">
    <property type="entry name" value="WAT1-RELATED PROTEIN"/>
    <property type="match status" value="1"/>
</dbReference>
<dbReference type="Pfam" id="PF00892">
    <property type="entry name" value="EamA"/>
    <property type="match status" value="2"/>
</dbReference>